<accession>A0ABV4NY88</accession>
<protein>
    <submittedName>
        <fullName evidence="2">GyrI-like domain-containing protein</fullName>
    </submittedName>
</protein>
<dbReference type="SUPFAM" id="SSF55136">
    <property type="entry name" value="Probable bacterial effector-binding domain"/>
    <property type="match status" value="1"/>
</dbReference>
<dbReference type="InterPro" id="IPR053182">
    <property type="entry name" value="YobU-like_regulator"/>
</dbReference>
<dbReference type="Proteomes" id="UP001569428">
    <property type="component" value="Unassembled WGS sequence"/>
</dbReference>
<organism evidence="2 3">
    <name type="scientific">Microbulbifer epialgicus</name>
    <dbReference type="NCBI Taxonomy" id="393907"/>
    <lineage>
        <taxon>Bacteria</taxon>
        <taxon>Pseudomonadati</taxon>
        <taxon>Pseudomonadota</taxon>
        <taxon>Gammaproteobacteria</taxon>
        <taxon>Cellvibrionales</taxon>
        <taxon>Microbulbiferaceae</taxon>
        <taxon>Microbulbifer</taxon>
    </lineage>
</organism>
<dbReference type="SMART" id="SM00871">
    <property type="entry name" value="AraC_E_bind"/>
    <property type="match status" value="1"/>
</dbReference>
<evidence type="ECO:0000313" key="3">
    <source>
        <dbReference type="Proteomes" id="UP001569428"/>
    </source>
</evidence>
<dbReference type="InterPro" id="IPR010499">
    <property type="entry name" value="AraC_E-bd"/>
</dbReference>
<dbReference type="Gene3D" id="3.20.80.10">
    <property type="entry name" value="Regulatory factor, effector binding domain"/>
    <property type="match status" value="1"/>
</dbReference>
<dbReference type="PANTHER" id="PTHR36444">
    <property type="entry name" value="TRANSCRIPTIONAL REGULATOR PROTEIN YOBU-RELATED"/>
    <property type="match status" value="1"/>
</dbReference>
<evidence type="ECO:0000313" key="2">
    <source>
        <dbReference type="EMBL" id="MFA0811076.1"/>
    </source>
</evidence>
<evidence type="ECO:0000259" key="1">
    <source>
        <dbReference type="SMART" id="SM00871"/>
    </source>
</evidence>
<dbReference type="Pfam" id="PF14526">
    <property type="entry name" value="Cass2"/>
    <property type="match status" value="1"/>
</dbReference>
<reference evidence="2 3" key="1">
    <citation type="submission" date="2024-08" db="EMBL/GenBank/DDBJ databases">
        <authorList>
            <person name="Ishaq N."/>
        </authorList>
    </citation>
    <scope>NUCLEOTIDE SEQUENCE [LARGE SCALE GENOMIC DNA]</scope>
    <source>
        <strain evidence="2 3">DSM 18651</strain>
    </source>
</reference>
<feature type="domain" description="AraC effector-binding" evidence="1">
    <location>
        <begin position="1"/>
        <end position="156"/>
    </location>
</feature>
<dbReference type="InterPro" id="IPR029441">
    <property type="entry name" value="Cass2"/>
</dbReference>
<proteinExistence type="predicted"/>
<dbReference type="InterPro" id="IPR011256">
    <property type="entry name" value="Reg_factor_effector_dom_sf"/>
</dbReference>
<dbReference type="RefSeq" id="WP_371838645.1">
    <property type="nucleotide sequence ID" value="NZ_JBGMEK010000015.1"/>
</dbReference>
<dbReference type="PANTHER" id="PTHR36444:SF2">
    <property type="entry name" value="TRANSCRIPTIONAL REGULATOR PROTEIN YOBU-RELATED"/>
    <property type="match status" value="1"/>
</dbReference>
<sequence>MNAKFTKLDKLLLAGVETFGDVESGGPPEMWEVLRSNYLEAPDRINDPVSYGIDTYTKEMQSKGKWFYMAAFQVSSFENLPMQMSAKLLPENEYAVFEYKGAISPKLGNLFQSIYKEWLPQSGYVQAGPYDLERYDQRFLGPQNPDSILEILIPVVKEK</sequence>
<gene>
    <name evidence="2" type="ORF">ACCI49_09100</name>
</gene>
<name>A0ABV4NY88_9GAMM</name>
<comment type="caution">
    <text evidence="2">The sequence shown here is derived from an EMBL/GenBank/DDBJ whole genome shotgun (WGS) entry which is preliminary data.</text>
</comment>
<keyword evidence="3" id="KW-1185">Reference proteome</keyword>
<dbReference type="EMBL" id="JBGMEK010000015">
    <property type="protein sequence ID" value="MFA0811076.1"/>
    <property type="molecule type" value="Genomic_DNA"/>
</dbReference>